<evidence type="ECO:0000313" key="3">
    <source>
        <dbReference type="Proteomes" id="UP000199013"/>
    </source>
</evidence>
<keyword evidence="1" id="KW-1133">Transmembrane helix</keyword>
<keyword evidence="3" id="KW-1185">Reference proteome</keyword>
<dbReference type="AlphaFoldDB" id="A0A1C3PFZ5"/>
<sequence>MASGAVPTRAMARLVLVYMALAGLFVMHGVAAGLGCPGGTGTSGSAMAVHGSATGHAASTALRMPVPVSMSGHEASAVPPPATVVTGDVSSVGGHGVLCVSSPPRQELAGLLILLLAVGAVALAWPAWPWNAGAHRGGSRRRAPPLAGSCLLVRVCVSRT</sequence>
<reference evidence="3" key="1">
    <citation type="submission" date="2016-02" db="EMBL/GenBank/DDBJ databases">
        <authorList>
            <person name="Wibberg D."/>
        </authorList>
    </citation>
    <scope>NUCLEOTIDE SEQUENCE [LARGE SCALE GENOMIC DNA]</scope>
</reference>
<protein>
    <submittedName>
        <fullName evidence="2">Putative membrane protein</fullName>
    </submittedName>
</protein>
<evidence type="ECO:0000256" key="1">
    <source>
        <dbReference type="SAM" id="Phobius"/>
    </source>
</evidence>
<name>A0A1C3PFZ5_9ACTN</name>
<evidence type="ECO:0000313" key="2">
    <source>
        <dbReference type="EMBL" id="SBW28751.1"/>
    </source>
</evidence>
<organism evidence="2 3">
    <name type="scientific">Candidatus Protofrankia californiensis</name>
    <dbReference type="NCBI Taxonomy" id="1839754"/>
    <lineage>
        <taxon>Bacteria</taxon>
        <taxon>Bacillati</taxon>
        <taxon>Actinomycetota</taxon>
        <taxon>Actinomycetes</taxon>
        <taxon>Frankiales</taxon>
        <taxon>Frankiaceae</taxon>
        <taxon>Protofrankia</taxon>
    </lineage>
</organism>
<proteinExistence type="predicted"/>
<feature type="transmembrane region" description="Helical" evidence="1">
    <location>
        <begin position="108"/>
        <end position="128"/>
    </location>
</feature>
<accession>A0A1C3PFZ5</accession>
<gene>
    <name evidence="2" type="ORF">FDG2_5948</name>
</gene>
<keyword evidence="1" id="KW-0812">Transmembrane</keyword>
<keyword evidence="1" id="KW-0472">Membrane</keyword>
<dbReference type="EMBL" id="FLUV01002459">
    <property type="protein sequence ID" value="SBW28751.1"/>
    <property type="molecule type" value="Genomic_DNA"/>
</dbReference>
<dbReference type="Proteomes" id="UP000199013">
    <property type="component" value="Unassembled WGS sequence"/>
</dbReference>